<dbReference type="InterPro" id="IPR045864">
    <property type="entry name" value="aa-tRNA-synth_II/BPL/LPL"/>
</dbReference>
<feature type="domain" description="BPL/LPL catalytic" evidence="1">
    <location>
        <begin position="31"/>
        <end position="245"/>
    </location>
</feature>
<protein>
    <submittedName>
        <fullName evidence="2">Octanoyltransferase</fullName>
    </submittedName>
</protein>
<organism evidence="2 3">
    <name type="scientific">Tumebacillus flagellatus</name>
    <dbReference type="NCBI Taxonomy" id="1157490"/>
    <lineage>
        <taxon>Bacteria</taxon>
        <taxon>Bacillati</taxon>
        <taxon>Bacillota</taxon>
        <taxon>Bacilli</taxon>
        <taxon>Bacillales</taxon>
        <taxon>Alicyclobacillaceae</taxon>
        <taxon>Tumebacillus</taxon>
    </lineage>
</organism>
<dbReference type="InterPro" id="IPR004143">
    <property type="entry name" value="BPL_LPL_catalytic"/>
</dbReference>
<evidence type="ECO:0000259" key="1">
    <source>
        <dbReference type="PROSITE" id="PS51733"/>
    </source>
</evidence>
<name>A0A074LRH1_9BACL</name>
<keyword evidence="2" id="KW-0808">Transferase</keyword>
<dbReference type="Gene3D" id="3.30.930.10">
    <property type="entry name" value="Bira Bifunctional Protein, Domain 2"/>
    <property type="match status" value="1"/>
</dbReference>
<dbReference type="SUPFAM" id="SSF55681">
    <property type="entry name" value="Class II aaRS and biotin synthetases"/>
    <property type="match status" value="1"/>
</dbReference>
<dbReference type="eggNOG" id="COG0095">
    <property type="taxonomic scope" value="Bacteria"/>
</dbReference>
<dbReference type="Proteomes" id="UP000027931">
    <property type="component" value="Unassembled WGS sequence"/>
</dbReference>
<dbReference type="GO" id="GO:0009249">
    <property type="term" value="P:protein lipoylation"/>
    <property type="evidence" value="ECO:0007669"/>
    <property type="project" value="UniProtKB-ARBA"/>
</dbReference>
<evidence type="ECO:0000313" key="3">
    <source>
        <dbReference type="Proteomes" id="UP000027931"/>
    </source>
</evidence>
<keyword evidence="3" id="KW-1185">Reference proteome</keyword>
<dbReference type="STRING" id="1157490.EL26_08500"/>
<dbReference type="CDD" id="cd16443">
    <property type="entry name" value="LplA"/>
    <property type="match status" value="1"/>
</dbReference>
<dbReference type="PANTHER" id="PTHR43679">
    <property type="entry name" value="OCTANOYLTRANSFERASE LIPM-RELATED"/>
    <property type="match status" value="1"/>
</dbReference>
<dbReference type="AlphaFoldDB" id="A0A074LRH1"/>
<dbReference type="GO" id="GO:0016740">
    <property type="term" value="F:transferase activity"/>
    <property type="evidence" value="ECO:0007669"/>
    <property type="project" value="UniProtKB-KW"/>
</dbReference>
<dbReference type="GO" id="GO:0140096">
    <property type="term" value="F:catalytic activity, acting on a protein"/>
    <property type="evidence" value="ECO:0007669"/>
    <property type="project" value="UniProtKB-ARBA"/>
</dbReference>
<sequence length="275" mass="30984">METWRLLHTGFSDPAVNMAVDEAILHANSRGLVPPTVRFYGWNPPTLSIGYFQRATKEVDFDALRAQGLGFVRRPTGGRAVLHDKELTYSVVVPESHPMMPSSVNESYRVLSMGLLEGFRELGFSAEMVSLADEEEKKKFETMGSAACFDSPSWYELVVEGRKVAGSAQVRQLHTILQHGSILLDMDVVQLFSVLYFSSERTRERMVRMFRDKAVSMKDLGRDVSYEEAMAAFTKGFERGLGIRLEPSGLTPEEQAHVDELVAEKYGTESWNFKK</sequence>
<dbReference type="EMBL" id="JMIR01000009">
    <property type="protein sequence ID" value="KEO83684.1"/>
    <property type="molecule type" value="Genomic_DNA"/>
</dbReference>
<dbReference type="OrthoDB" id="9774653at2"/>
<dbReference type="InterPro" id="IPR050664">
    <property type="entry name" value="Octanoyltrans_LipM/LipL"/>
</dbReference>
<dbReference type="PROSITE" id="PS51733">
    <property type="entry name" value="BPL_LPL_CATALYTIC"/>
    <property type="match status" value="1"/>
</dbReference>
<dbReference type="Pfam" id="PF21948">
    <property type="entry name" value="LplA-B_cat"/>
    <property type="match status" value="1"/>
</dbReference>
<dbReference type="RefSeq" id="WP_038086535.1">
    <property type="nucleotide sequence ID" value="NZ_JMIR01000009.1"/>
</dbReference>
<proteinExistence type="predicted"/>
<accession>A0A074LRH1</accession>
<reference evidence="2 3" key="1">
    <citation type="journal article" date="2013" name="Int. J. Syst. Evol. Microbiol.">
        <title>Tumebacillus flagellatus sp. nov., an alpha-amylase/pullulanase-producing bacterium isolated from cassava wastewater.</title>
        <authorList>
            <person name="Wang Q."/>
            <person name="Xie N."/>
            <person name="Qin Y."/>
            <person name="Shen N."/>
            <person name="Zhu J."/>
            <person name="Mi H."/>
            <person name="Huang R."/>
        </authorList>
    </citation>
    <scope>NUCLEOTIDE SEQUENCE [LARGE SCALE GENOMIC DNA]</scope>
    <source>
        <strain evidence="2 3">GST4</strain>
    </source>
</reference>
<evidence type="ECO:0000313" key="2">
    <source>
        <dbReference type="EMBL" id="KEO83684.1"/>
    </source>
</evidence>
<comment type="caution">
    <text evidence="2">The sequence shown here is derived from an EMBL/GenBank/DDBJ whole genome shotgun (WGS) entry which is preliminary data.</text>
</comment>
<dbReference type="PANTHER" id="PTHR43679:SF2">
    <property type="entry name" value="OCTANOYL-[GCVH]:PROTEIN N-OCTANOYLTRANSFERASE"/>
    <property type="match status" value="1"/>
</dbReference>
<gene>
    <name evidence="2" type="ORF">EL26_08500</name>
</gene>